<dbReference type="Proteomes" id="UP000887580">
    <property type="component" value="Unplaced"/>
</dbReference>
<reference evidence="2" key="1">
    <citation type="submission" date="2022-11" db="UniProtKB">
        <authorList>
            <consortium name="WormBaseParasite"/>
        </authorList>
    </citation>
    <scope>IDENTIFICATION</scope>
</reference>
<accession>A0AC35EWS6</accession>
<name>A0AC35EWS6_9BILA</name>
<proteinExistence type="predicted"/>
<evidence type="ECO:0000313" key="2">
    <source>
        <dbReference type="WBParaSite" id="PS1159_v2.g10729.t1"/>
    </source>
</evidence>
<organism evidence="1 2">
    <name type="scientific">Panagrolaimus sp. PS1159</name>
    <dbReference type="NCBI Taxonomy" id="55785"/>
    <lineage>
        <taxon>Eukaryota</taxon>
        <taxon>Metazoa</taxon>
        <taxon>Ecdysozoa</taxon>
        <taxon>Nematoda</taxon>
        <taxon>Chromadorea</taxon>
        <taxon>Rhabditida</taxon>
        <taxon>Tylenchina</taxon>
        <taxon>Panagrolaimomorpha</taxon>
        <taxon>Panagrolaimoidea</taxon>
        <taxon>Panagrolaimidae</taxon>
        <taxon>Panagrolaimus</taxon>
    </lineage>
</organism>
<sequence>MIDIKALKVIKHSVFADTDMHDLALIKIKEIKYTEYLRPICLMSYEKILEGSKVVAVGSGLQLISLSEDAKKAEITVKSLEICTEIYKHWARSNENVLCAGTAFTGLRGGDSGGPLMANFQGRYYLIGITSAKKIGAFGDTFLQNKYPVLFSRIAPECDSFIGNNSNVKCLKNAVPLRITEEKELSCGEISESRRQQLFLTNGNDAILQPWFCKLFDKSKNVFCGGTLISFRHLLTAKSCVENIQQSEITIKCGIYFQTTSKISKIRKPENSIENSINDIAILEFKNKINFDGNVGVACLTKFDFMEIDNQQLTVIDQSPIKKFNQKSMKRGIQNISTCQTKVNSKTNNTVVICNKEIVPLKGSPILSQINGKWNIIGVISEGSHDDHFAVESYNGGASQNNNISVQSHFSQHSQQHIDASVFDQAFVENEQNDDTLNGDLPQSQNILDYSDNNNPLSQGEVVAQVIDNVDISKAAATEESAAGIVANSTTSVLMMSDEPSRVTTFQRFSSTNHISFGVKLEKCLDDAQRENLERILRTKMKSDVWIREEVERSQAFLRLYRLIDGQPVLLNSNAPESMPHTNNLSPAVDSGRRDRSESPPEPRQRLRSMHSRAAANRTRNREISPEERRERSRSPHHR</sequence>
<evidence type="ECO:0000313" key="1">
    <source>
        <dbReference type="Proteomes" id="UP000887580"/>
    </source>
</evidence>
<protein>
    <submittedName>
        <fullName evidence="2">Peptidase S1 domain-containing protein</fullName>
    </submittedName>
</protein>
<dbReference type="WBParaSite" id="PS1159_v2.g10729.t1">
    <property type="protein sequence ID" value="PS1159_v2.g10729.t1"/>
    <property type="gene ID" value="PS1159_v2.g10729"/>
</dbReference>